<keyword evidence="3" id="KW-0378">Hydrolase</keyword>
<dbReference type="RefSeq" id="WP_345132256.1">
    <property type="nucleotide sequence ID" value="NZ_BAABAT010000020.1"/>
</dbReference>
<feature type="region of interest" description="Disordered" evidence="6">
    <location>
        <begin position="399"/>
        <end position="433"/>
    </location>
</feature>
<evidence type="ECO:0000256" key="8">
    <source>
        <dbReference type="SAM" id="SignalP"/>
    </source>
</evidence>
<dbReference type="PROSITE" id="PS51892">
    <property type="entry name" value="SUBTILASE"/>
    <property type="match status" value="1"/>
</dbReference>
<accession>A0ABP8DG98</accession>
<sequence>MHRQRWSAAAAALLAVTAWLVPTTAAAGPPPPGVCDTPEPPGSVIADRPWPQRLFDAQRIWPLTTGTGITVAVLDTGVDGAHPQLSGQVLPGFDFVRNTPGADFDCTSHGTAVASLIAAKHIDGTAFEGLAQGVKILPLRVTDKPDSPVNPDVLAQAIRYAADQGAKIINISVALDKDAQPLSQAVDYAITTKGCLVVATVGAHHPTTDAELPPIGSARNPVPNDPSSYPAAYENVLGVAAVDDHQSRVPTSQVGSYVDLSAPGAQILAATRASGHQSFKDPTLAPAFVSAAAALLWSSQPYLKNSDVSWRLRITSDRIAGGGRSNEFGYGMLDPYRAVTEAPPRENPASGPALPPASATTPSSGWSSAALTGLAVALTVLLATAALFALRPAIRRGRERGWRPGEPTPPAPPADTPEHLFFTPAARAPRDSG</sequence>
<feature type="domain" description="Peptidase S8/S53" evidence="9">
    <location>
        <begin position="66"/>
        <end position="331"/>
    </location>
</feature>
<dbReference type="InterPro" id="IPR023827">
    <property type="entry name" value="Peptidase_S8_Asp-AS"/>
</dbReference>
<evidence type="ECO:0000313" key="11">
    <source>
        <dbReference type="Proteomes" id="UP001500620"/>
    </source>
</evidence>
<comment type="caution">
    <text evidence="5">Lacks conserved residue(s) required for the propagation of feature annotation.</text>
</comment>
<comment type="similarity">
    <text evidence="1 5">Belongs to the peptidase S8 family.</text>
</comment>
<organism evidence="10 11">
    <name type="scientific">Dactylosporangium darangshiense</name>
    <dbReference type="NCBI Taxonomy" id="579108"/>
    <lineage>
        <taxon>Bacteria</taxon>
        <taxon>Bacillati</taxon>
        <taxon>Actinomycetota</taxon>
        <taxon>Actinomycetes</taxon>
        <taxon>Micromonosporales</taxon>
        <taxon>Micromonosporaceae</taxon>
        <taxon>Dactylosporangium</taxon>
    </lineage>
</organism>
<dbReference type="Gene3D" id="3.40.50.200">
    <property type="entry name" value="Peptidase S8/S53 domain"/>
    <property type="match status" value="1"/>
</dbReference>
<keyword evidence="7" id="KW-0812">Transmembrane</keyword>
<dbReference type="PANTHER" id="PTHR43806:SF11">
    <property type="entry name" value="CEREVISIN-RELATED"/>
    <property type="match status" value="1"/>
</dbReference>
<feature type="compositionally biased region" description="Pro residues" evidence="6">
    <location>
        <begin position="406"/>
        <end position="415"/>
    </location>
</feature>
<dbReference type="InterPro" id="IPR015500">
    <property type="entry name" value="Peptidase_S8_subtilisin-rel"/>
</dbReference>
<keyword evidence="7" id="KW-0472">Membrane</keyword>
<evidence type="ECO:0000256" key="4">
    <source>
        <dbReference type="ARBA" id="ARBA00022825"/>
    </source>
</evidence>
<evidence type="ECO:0000256" key="7">
    <source>
        <dbReference type="SAM" id="Phobius"/>
    </source>
</evidence>
<proteinExistence type="inferred from homology"/>
<feature type="signal peptide" evidence="8">
    <location>
        <begin position="1"/>
        <end position="27"/>
    </location>
</feature>
<gene>
    <name evidence="10" type="ORF">GCM10022255_063450</name>
</gene>
<keyword evidence="2" id="KW-0645">Protease</keyword>
<name>A0ABP8DG98_9ACTN</name>
<dbReference type="PRINTS" id="PR00723">
    <property type="entry name" value="SUBTILISIN"/>
</dbReference>
<dbReference type="SUPFAM" id="SSF52743">
    <property type="entry name" value="Subtilisin-like"/>
    <property type="match status" value="1"/>
</dbReference>
<dbReference type="PANTHER" id="PTHR43806">
    <property type="entry name" value="PEPTIDASE S8"/>
    <property type="match status" value="1"/>
</dbReference>
<dbReference type="InterPro" id="IPR022398">
    <property type="entry name" value="Peptidase_S8_His-AS"/>
</dbReference>
<feature type="transmembrane region" description="Helical" evidence="7">
    <location>
        <begin position="366"/>
        <end position="390"/>
    </location>
</feature>
<dbReference type="Proteomes" id="UP001500620">
    <property type="component" value="Unassembled WGS sequence"/>
</dbReference>
<evidence type="ECO:0000256" key="2">
    <source>
        <dbReference type="ARBA" id="ARBA00022670"/>
    </source>
</evidence>
<evidence type="ECO:0000256" key="3">
    <source>
        <dbReference type="ARBA" id="ARBA00022801"/>
    </source>
</evidence>
<feature type="chain" id="PRO_5046021482" description="Peptidase S8/S53 domain-containing protein" evidence="8">
    <location>
        <begin position="28"/>
        <end position="433"/>
    </location>
</feature>
<feature type="compositionally biased region" description="Low complexity" evidence="6">
    <location>
        <begin position="348"/>
        <end position="362"/>
    </location>
</feature>
<dbReference type="EMBL" id="BAABAT010000020">
    <property type="protein sequence ID" value="GAA4255265.1"/>
    <property type="molecule type" value="Genomic_DNA"/>
</dbReference>
<evidence type="ECO:0000259" key="9">
    <source>
        <dbReference type="Pfam" id="PF00082"/>
    </source>
</evidence>
<keyword evidence="11" id="KW-1185">Reference proteome</keyword>
<evidence type="ECO:0000256" key="6">
    <source>
        <dbReference type="SAM" id="MobiDB-lite"/>
    </source>
</evidence>
<evidence type="ECO:0000313" key="10">
    <source>
        <dbReference type="EMBL" id="GAA4255265.1"/>
    </source>
</evidence>
<dbReference type="PROSITE" id="PS00136">
    <property type="entry name" value="SUBTILASE_ASP"/>
    <property type="match status" value="1"/>
</dbReference>
<evidence type="ECO:0000256" key="1">
    <source>
        <dbReference type="ARBA" id="ARBA00011073"/>
    </source>
</evidence>
<dbReference type="InterPro" id="IPR036852">
    <property type="entry name" value="Peptidase_S8/S53_dom_sf"/>
</dbReference>
<protein>
    <recommendedName>
        <fullName evidence="9">Peptidase S8/S53 domain-containing protein</fullName>
    </recommendedName>
</protein>
<evidence type="ECO:0000256" key="5">
    <source>
        <dbReference type="PROSITE-ProRule" id="PRU01240"/>
    </source>
</evidence>
<keyword evidence="8" id="KW-0732">Signal</keyword>
<comment type="caution">
    <text evidence="10">The sequence shown here is derived from an EMBL/GenBank/DDBJ whole genome shotgun (WGS) entry which is preliminary data.</text>
</comment>
<dbReference type="Pfam" id="PF00082">
    <property type="entry name" value="Peptidase_S8"/>
    <property type="match status" value="1"/>
</dbReference>
<keyword evidence="7" id="KW-1133">Transmembrane helix</keyword>
<feature type="region of interest" description="Disordered" evidence="6">
    <location>
        <begin position="340"/>
        <end position="362"/>
    </location>
</feature>
<reference evidence="11" key="1">
    <citation type="journal article" date="2019" name="Int. J. Syst. Evol. Microbiol.">
        <title>The Global Catalogue of Microorganisms (GCM) 10K type strain sequencing project: providing services to taxonomists for standard genome sequencing and annotation.</title>
        <authorList>
            <consortium name="The Broad Institute Genomics Platform"/>
            <consortium name="The Broad Institute Genome Sequencing Center for Infectious Disease"/>
            <person name="Wu L."/>
            <person name="Ma J."/>
        </authorList>
    </citation>
    <scope>NUCLEOTIDE SEQUENCE [LARGE SCALE GENOMIC DNA]</scope>
    <source>
        <strain evidence="11">JCM 17441</strain>
    </source>
</reference>
<dbReference type="PROSITE" id="PS00137">
    <property type="entry name" value="SUBTILASE_HIS"/>
    <property type="match status" value="1"/>
</dbReference>
<dbReference type="InterPro" id="IPR050131">
    <property type="entry name" value="Peptidase_S8_subtilisin-like"/>
</dbReference>
<keyword evidence="4" id="KW-0720">Serine protease</keyword>
<dbReference type="InterPro" id="IPR000209">
    <property type="entry name" value="Peptidase_S8/S53_dom"/>
</dbReference>